<proteinExistence type="predicted"/>
<protein>
    <submittedName>
        <fullName evidence="1">Uncharacterized protein</fullName>
    </submittedName>
</protein>
<dbReference type="AlphaFoldDB" id="A0A9P4H1U3"/>
<comment type="caution">
    <text evidence="1">The sequence shown here is derived from an EMBL/GenBank/DDBJ whole genome shotgun (WGS) entry which is preliminary data.</text>
</comment>
<evidence type="ECO:0000313" key="1">
    <source>
        <dbReference type="EMBL" id="KAF2026065.1"/>
    </source>
</evidence>
<keyword evidence="2" id="KW-1185">Reference proteome</keyword>
<reference evidence="1" key="1">
    <citation type="journal article" date="2020" name="Stud. Mycol.">
        <title>101 Dothideomycetes genomes: a test case for predicting lifestyles and emergence of pathogens.</title>
        <authorList>
            <person name="Haridas S."/>
            <person name="Albert R."/>
            <person name="Binder M."/>
            <person name="Bloem J."/>
            <person name="Labutti K."/>
            <person name="Salamov A."/>
            <person name="Andreopoulos B."/>
            <person name="Baker S."/>
            <person name="Barry K."/>
            <person name="Bills G."/>
            <person name="Bluhm B."/>
            <person name="Cannon C."/>
            <person name="Castanera R."/>
            <person name="Culley D."/>
            <person name="Daum C."/>
            <person name="Ezra D."/>
            <person name="Gonzalez J."/>
            <person name="Henrissat B."/>
            <person name="Kuo A."/>
            <person name="Liang C."/>
            <person name="Lipzen A."/>
            <person name="Lutzoni F."/>
            <person name="Magnuson J."/>
            <person name="Mondo S."/>
            <person name="Nolan M."/>
            <person name="Ohm R."/>
            <person name="Pangilinan J."/>
            <person name="Park H.-J."/>
            <person name="Ramirez L."/>
            <person name="Alfaro M."/>
            <person name="Sun H."/>
            <person name="Tritt A."/>
            <person name="Yoshinaga Y."/>
            <person name="Zwiers L.-H."/>
            <person name="Turgeon B."/>
            <person name="Goodwin S."/>
            <person name="Spatafora J."/>
            <person name="Crous P."/>
            <person name="Grigoriev I."/>
        </authorList>
    </citation>
    <scope>NUCLEOTIDE SEQUENCE</scope>
    <source>
        <strain evidence="1">CBS 110217</strain>
    </source>
</reference>
<organism evidence="1 2">
    <name type="scientific">Setomelanomma holmii</name>
    <dbReference type="NCBI Taxonomy" id="210430"/>
    <lineage>
        <taxon>Eukaryota</taxon>
        <taxon>Fungi</taxon>
        <taxon>Dikarya</taxon>
        <taxon>Ascomycota</taxon>
        <taxon>Pezizomycotina</taxon>
        <taxon>Dothideomycetes</taxon>
        <taxon>Pleosporomycetidae</taxon>
        <taxon>Pleosporales</taxon>
        <taxon>Pleosporineae</taxon>
        <taxon>Phaeosphaeriaceae</taxon>
        <taxon>Setomelanomma</taxon>
    </lineage>
</organism>
<sequence length="158" mass="17018">MEMLPGISSSYIVPAFDFDARSRRGQVGHFEPFLDSETTPLAATEVGEVCAAIVATSSASYTSHDDINMAQADVSSSLMAGQAHAPELATTQYMDIWHPPQGAFATSRKRALSYTSHVDEPAVTTGVPQEIARTSCSGGSLDHIHFYKDPHSELCTLR</sequence>
<dbReference type="Proteomes" id="UP000799777">
    <property type="component" value="Unassembled WGS sequence"/>
</dbReference>
<gene>
    <name evidence="1" type="ORF">EK21DRAFT_92707</name>
</gene>
<dbReference type="EMBL" id="ML978250">
    <property type="protein sequence ID" value="KAF2026065.1"/>
    <property type="molecule type" value="Genomic_DNA"/>
</dbReference>
<evidence type="ECO:0000313" key="2">
    <source>
        <dbReference type="Proteomes" id="UP000799777"/>
    </source>
</evidence>
<accession>A0A9P4H1U3</accession>
<name>A0A9P4H1U3_9PLEO</name>